<dbReference type="InterPro" id="IPR000160">
    <property type="entry name" value="GGDEF_dom"/>
</dbReference>
<dbReference type="SUPFAM" id="SSF55785">
    <property type="entry name" value="PYP-like sensor domain (PAS domain)"/>
    <property type="match status" value="1"/>
</dbReference>
<dbReference type="PATRIC" id="fig|1232683.4.peg.3144"/>
<dbReference type="Gene3D" id="3.30.70.270">
    <property type="match status" value="1"/>
</dbReference>
<evidence type="ECO:0000259" key="7">
    <source>
        <dbReference type="PROSITE" id="PS50887"/>
    </source>
</evidence>
<dbReference type="STRING" id="1232683.ADIMK_3194"/>
<dbReference type="PANTHER" id="PTHR46663:SF2">
    <property type="entry name" value="GGDEF DOMAIN-CONTAINING PROTEIN"/>
    <property type="match status" value="1"/>
</dbReference>
<feature type="transmembrane region" description="Helical" evidence="5">
    <location>
        <begin position="178"/>
        <end position="199"/>
    </location>
</feature>
<dbReference type="PROSITE" id="PS50112">
    <property type="entry name" value="PAS"/>
    <property type="match status" value="1"/>
</dbReference>
<dbReference type="PANTHER" id="PTHR46663">
    <property type="entry name" value="DIGUANYLATE CYCLASE DGCT-RELATED"/>
    <property type="match status" value="1"/>
</dbReference>
<evidence type="ECO:0000313" key="8">
    <source>
        <dbReference type="EMBL" id="KEA62722.1"/>
    </source>
</evidence>
<accession>A0A081FW17</accession>
<keyword evidence="4 5" id="KW-0472">Membrane</keyword>
<evidence type="ECO:0000256" key="2">
    <source>
        <dbReference type="ARBA" id="ARBA00022692"/>
    </source>
</evidence>
<evidence type="ECO:0000256" key="1">
    <source>
        <dbReference type="ARBA" id="ARBA00004141"/>
    </source>
</evidence>
<dbReference type="InterPro" id="IPR029787">
    <property type="entry name" value="Nucleotide_cyclase"/>
</dbReference>
<dbReference type="eggNOG" id="COG2199">
    <property type="taxonomic scope" value="Bacteria"/>
</dbReference>
<dbReference type="CDD" id="cd00130">
    <property type="entry name" value="PAS"/>
    <property type="match status" value="1"/>
</dbReference>
<dbReference type="InterPro" id="IPR000014">
    <property type="entry name" value="PAS"/>
</dbReference>
<evidence type="ECO:0000256" key="4">
    <source>
        <dbReference type="ARBA" id="ARBA00023136"/>
    </source>
</evidence>
<dbReference type="Proteomes" id="UP000028252">
    <property type="component" value="Unassembled WGS sequence"/>
</dbReference>
<protein>
    <submittedName>
        <fullName evidence="8">Diguanylate cyclase</fullName>
    </submittedName>
</protein>
<dbReference type="InterPro" id="IPR043128">
    <property type="entry name" value="Rev_trsase/Diguanyl_cyclase"/>
</dbReference>
<evidence type="ECO:0000256" key="5">
    <source>
        <dbReference type="SAM" id="Phobius"/>
    </source>
</evidence>
<dbReference type="InterPro" id="IPR052163">
    <property type="entry name" value="DGC-Regulatory_Protein"/>
</dbReference>
<dbReference type="InterPro" id="IPR029095">
    <property type="entry name" value="NarX-like_N"/>
</dbReference>
<dbReference type="Pfam" id="PF13675">
    <property type="entry name" value="PilJ"/>
    <property type="match status" value="1"/>
</dbReference>
<reference evidence="8 9" key="1">
    <citation type="submission" date="2014-04" db="EMBL/GenBank/DDBJ databases">
        <title>Marinobacterium kochiensis sp. nov., isolated from sediment sample collected from Kochi backwaters in Kerala, India.</title>
        <authorList>
            <person name="Singh A."/>
            <person name="Pinnaka A.K."/>
        </authorList>
    </citation>
    <scope>NUCLEOTIDE SEQUENCE [LARGE SCALE GENOMIC DNA]</scope>
    <source>
        <strain evidence="8 9">AK27</strain>
    </source>
</reference>
<dbReference type="CDD" id="cd01949">
    <property type="entry name" value="GGDEF"/>
    <property type="match status" value="1"/>
</dbReference>
<dbReference type="NCBIfam" id="TIGR00254">
    <property type="entry name" value="GGDEF"/>
    <property type="match status" value="1"/>
</dbReference>
<dbReference type="SMART" id="SM00267">
    <property type="entry name" value="GGDEF"/>
    <property type="match status" value="1"/>
</dbReference>
<keyword evidence="3 5" id="KW-1133">Transmembrane helix</keyword>
<dbReference type="PROSITE" id="PS50887">
    <property type="entry name" value="GGDEF"/>
    <property type="match status" value="1"/>
</dbReference>
<evidence type="ECO:0000259" key="6">
    <source>
        <dbReference type="PROSITE" id="PS50112"/>
    </source>
</evidence>
<dbReference type="EMBL" id="JMQN01000047">
    <property type="protein sequence ID" value="KEA62722.1"/>
    <property type="molecule type" value="Genomic_DNA"/>
</dbReference>
<organism evidence="8 9">
    <name type="scientific">Marinobacterium lacunae</name>
    <dbReference type="NCBI Taxonomy" id="1232683"/>
    <lineage>
        <taxon>Bacteria</taxon>
        <taxon>Pseudomonadati</taxon>
        <taxon>Pseudomonadota</taxon>
        <taxon>Gammaproteobacteria</taxon>
        <taxon>Oceanospirillales</taxon>
        <taxon>Oceanospirillaceae</taxon>
        <taxon>Marinobacterium</taxon>
    </lineage>
</organism>
<evidence type="ECO:0000313" key="9">
    <source>
        <dbReference type="Proteomes" id="UP000028252"/>
    </source>
</evidence>
<dbReference type="Pfam" id="PF00990">
    <property type="entry name" value="GGDEF"/>
    <property type="match status" value="1"/>
</dbReference>
<feature type="domain" description="GGDEF" evidence="7">
    <location>
        <begin position="344"/>
        <end position="476"/>
    </location>
</feature>
<feature type="domain" description="PAS" evidence="6">
    <location>
        <begin position="208"/>
        <end position="252"/>
    </location>
</feature>
<sequence length="485" mass="54129">MALIAVVFFLIFDFAALALNVWLSMRIEEQALNINLAGRQRMLTQRMVKSLLQLDQSSEEVRRQSASLDELADTFNLFDKTLTGFVSGGSTRDGLGREIYLKPLKSDRVAALALGAQRLWQPYRAQVVAVLKSGARTSEVKVAVELAERSNLNLLDLMNTLTAELEAETRKEARYIRAFQGAAFLLAILNFAVAIAIYLNRIHVIHQERDLIDSIIDRIASGVLVVGAQGKIIRTNESMEMLTGYGESELAGLPVDHILRHRDQGMVVEHRDGQLYHCSVDVSLAQLAGKLVEVYTVNDVTEQKRTENELSILAYHDQLTGLPNRLLFDDRLKLELNHCRRHQLGLAVVFIDLDGFKPVNDNYGHDVGDLLLKEVADRLDRSLRSADTVSRRGGDEFTLILTDLPERQVLDALVSDLVGVLTRPYLIEPHQVEIGASVGVSIFPDDGDNAQELIRHADEAMYWAKRGAGRVAFWSDIAPALVKTR</sequence>
<name>A0A081FW17_9GAMM</name>
<comment type="caution">
    <text evidence="8">The sequence shown here is derived from an EMBL/GenBank/DDBJ whole genome shotgun (WGS) entry which is preliminary data.</text>
</comment>
<dbReference type="NCBIfam" id="TIGR00229">
    <property type="entry name" value="sensory_box"/>
    <property type="match status" value="1"/>
</dbReference>
<evidence type="ECO:0000256" key="3">
    <source>
        <dbReference type="ARBA" id="ARBA00022989"/>
    </source>
</evidence>
<comment type="subcellular location">
    <subcellularLocation>
        <location evidence="1">Membrane</location>
        <topology evidence="1">Multi-pass membrane protein</topology>
    </subcellularLocation>
</comment>
<keyword evidence="9" id="KW-1185">Reference proteome</keyword>
<dbReference type="AlphaFoldDB" id="A0A081FW17"/>
<dbReference type="InterPro" id="IPR035965">
    <property type="entry name" value="PAS-like_dom_sf"/>
</dbReference>
<dbReference type="SMART" id="SM00091">
    <property type="entry name" value="PAS"/>
    <property type="match status" value="1"/>
</dbReference>
<gene>
    <name evidence="8" type="ORF">ADIMK_3194</name>
</gene>
<dbReference type="GO" id="GO:0016020">
    <property type="term" value="C:membrane"/>
    <property type="evidence" value="ECO:0007669"/>
    <property type="project" value="UniProtKB-SubCell"/>
</dbReference>
<keyword evidence="2 5" id="KW-0812">Transmembrane</keyword>
<dbReference type="Gene3D" id="3.30.450.20">
    <property type="entry name" value="PAS domain"/>
    <property type="match status" value="1"/>
</dbReference>
<dbReference type="SUPFAM" id="SSF55073">
    <property type="entry name" value="Nucleotide cyclase"/>
    <property type="match status" value="1"/>
</dbReference>
<proteinExistence type="predicted"/>